<dbReference type="Proteomes" id="UP000586918">
    <property type="component" value="Unassembled WGS sequence"/>
</dbReference>
<gene>
    <name evidence="3" type="ORF">HF519_27925</name>
</gene>
<feature type="domain" description="DUF1990" evidence="2">
    <location>
        <begin position="99"/>
        <end position="204"/>
    </location>
</feature>
<evidence type="ECO:0000259" key="2">
    <source>
        <dbReference type="Pfam" id="PF09348"/>
    </source>
</evidence>
<evidence type="ECO:0000313" key="3">
    <source>
        <dbReference type="EMBL" id="NMH95314.1"/>
    </source>
</evidence>
<evidence type="ECO:0000313" key="4">
    <source>
        <dbReference type="Proteomes" id="UP000586918"/>
    </source>
</evidence>
<dbReference type="AlphaFoldDB" id="A0A848DSY3"/>
<dbReference type="Pfam" id="PF09348">
    <property type="entry name" value="DUF1990"/>
    <property type="match status" value="1"/>
</dbReference>
<keyword evidence="4" id="KW-1185">Reference proteome</keyword>
<keyword evidence="1" id="KW-0472">Membrane</keyword>
<dbReference type="EMBL" id="JAAXKZ010000174">
    <property type="protein sequence ID" value="NMH95314.1"/>
    <property type="molecule type" value="Genomic_DNA"/>
</dbReference>
<dbReference type="RefSeq" id="WP_169415972.1">
    <property type="nucleotide sequence ID" value="NZ_JAAXKZ010000174.1"/>
</dbReference>
<organism evidence="3 4">
    <name type="scientific">Pseudonocardia bannensis</name>
    <dbReference type="NCBI Taxonomy" id="630973"/>
    <lineage>
        <taxon>Bacteria</taxon>
        <taxon>Bacillati</taxon>
        <taxon>Actinomycetota</taxon>
        <taxon>Actinomycetes</taxon>
        <taxon>Pseudonocardiales</taxon>
        <taxon>Pseudonocardiaceae</taxon>
        <taxon>Pseudonocardia</taxon>
    </lineage>
</organism>
<keyword evidence="1" id="KW-1133">Transmembrane helix</keyword>
<keyword evidence="1" id="KW-0812">Transmembrane</keyword>
<protein>
    <submittedName>
        <fullName evidence="3">DUF1990 family protein</fullName>
    </submittedName>
</protein>
<sequence>MSLLCRTAATGTRRDRRVAALVRWPLGLALVSWRYLWRTTPIHRVDEEGGAEDLPPDLPAAHTDERVQRIGEGHGPLLHRRYQVCIADPRCDAEKLMRQIASDPNRWSPSEFAVFKQTRGGPGPMAEGDEFLIRLPGPWDGPVRVVAVDDTGFRFATLGGHLEAGQIEFRLRPDGDTLRFEIESWARPGDRLSHLLYNRLRLAKEVQFNMWMHVLLRVARLSGGRPRGGVTVHTRRVAEPLLG</sequence>
<accession>A0A848DSY3</accession>
<comment type="caution">
    <text evidence="3">The sequence shown here is derived from an EMBL/GenBank/DDBJ whole genome shotgun (WGS) entry which is preliminary data.</text>
</comment>
<name>A0A848DSY3_9PSEU</name>
<evidence type="ECO:0000256" key="1">
    <source>
        <dbReference type="SAM" id="Phobius"/>
    </source>
</evidence>
<proteinExistence type="predicted"/>
<dbReference type="InterPro" id="IPR018960">
    <property type="entry name" value="DUF1990"/>
</dbReference>
<reference evidence="3 4" key="1">
    <citation type="submission" date="2020-04" db="EMBL/GenBank/DDBJ databases">
        <authorList>
            <person name="Klaysubun C."/>
            <person name="Duangmal K."/>
            <person name="Lipun K."/>
        </authorList>
    </citation>
    <scope>NUCLEOTIDE SEQUENCE [LARGE SCALE GENOMIC DNA]</scope>
    <source>
        <strain evidence="3 4">DSM 45300</strain>
    </source>
</reference>
<feature type="transmembrane region" description="Helical" evidence="1">
    <location>
        <begin position="20"/>
        <end position="37"/>
    </location>
</feature>